<evidence type="ECO:0000256" key="12">
    <source>
        <dbReference type="SAM" id="SignalP"/>
    </source>
</evidence>
<evidence type="ECO:0000256" key="5">
    <source>
        <dbReference type="ARBA" id="ARBA00022670"/>
    </source>
</evidence>
<keyword evidence="5" id="KW-0645">Protease</keyword>
<name>A0A1I8PQA5_STOCA</name>
<organism evidence="13 14">
    <name type="scientific">Stomoxys calcitrans</name>
    <name type="common">Stable fly</name>
    <name type="synonym">Conops calcitrans</name>
    <dbReference type="NCBI Taxonomy" id="35570"/>
    <lineage>
        <taxon>Eukaryota</taxon>
        <taxon>Metazoa</taxon>
        <taxon>Ecdysozoa</taxon>
        <taxon>Arthropoda</taxon>
        <taxon>Hexapoda</taxon>
        <taxon>Insecta</taxon>
        <taxon>Pterygota</taxon>
        <taxon>Neoptera</taxon>
        <taxon>Endopterygota</taxon>
        <taxon>Diptera</taxon>
        <taxon>Brachycera</taxon>
        <taxon>Muscomorpha</taxon>
        <taxon>Muscoidea</taxon>
        <taxon>Muscidae</taxon>
        <taxon>Stomoxys</taxon>
    </lineage>
</organism>
<protein>
    <recommendedName>
        <fullName evidence="10">Retinoid-inducible serine carboxypeptidase</fullName>
    </recommendedName>
    <alternativeName>
        <fullName evidence="11">Serine carboxypeptidase 1</fullName>
    </alternativeName>
</protein>
<dbReference type="AlphaFoldDB" id="A0A1I8PQA5"/>
<evidence type="ECO:0000256" key="1">
    <source>
        <dbReference type="ARBA" id="ARBA00004613"/>
    </source>
</evidence>
<keyword evidence="7" id="KW-0378">Hydrolase</keyword>
<feature type="signal peptide" evidence="12">
    <location>
        <begin position="1"/>
        <end position="19"/>
    </location>
</feature>
<dbReference type="InterPro" id="IPR001563">
    <property type="entry name" value="Peptidase_S10"/>
</dbReference>
<comment type="function">
    <text evidence="9">May be involved in vascular wall and kidney homeostasis.</text>
</comment>
<evidence type="ECO:0000256" key="7">
    <source>
        <dbReference type="ARBA" id="ARBA00022801"/>
    </source>
</evidence>
<dbReference type="GO" id="GO:0006508">
    <property type="term" value="P:proteolysis"/>
    <property type="evidence" value="ECO:0007669"/>
    <property type="project" value="UniProtKB-KW"/>
</dbReference>
<dbReference type="SUPFAM" id="SSF53474">
    <property type="entry name" value="alpha/beta-Hydrolases"/>
    <property type="match status" value="1"/>
</dbReference>
<evidence type="ECO:0000256" key="2">
    <source>
        <dbReference type="ARBA" id="ARBA00009431"/>
    </source>
</evidence>
<dbReference type="GO" id="GO:0004185">
    <property type="term" value="F:serine-type carboxypeptidase activity"/>
    <property type="evidence" value="ECO:0007669"/>
    <property type="project" value="InterPro"/>
</dbReference>
<evidence type="ECO:0000256" key="11">
    <source>
        <dbReference type="ARBA" id="ARBA00077736"/>
    </source>
</evidence>
<dbReference type="STRING" id="35570.A0A1I8PQA5"/>
<evidence type="ECO:0000256" key="8">
    <source>
        <dbReference type="ARBA" id="ARBA00023180"/>
    </source>
</evidence>
<evidence type="ECO:0000256" key="6">
    <source>
        <dbReference type="ARBA" id="ARBA00022729"/>
    </source>
</evidence>
<keyword evidence="14" id="KW-1185">Reference proteome</keyword>
<evidence type="ECO:0000256" key="10">
    <source>
        <dbReference type="ARBA" id="ARBA00070242"/>
    </source>
</evidence>
<keyword evidence="8" id="KW-0325">Glycoprotein</keyword>
<dbReference type="FunFam" id="3.40.50.1820:FF:000075">
    <property type="entry name" value="Carboxypeptidase"/>
    <property type="match status" value="1"/>
</dbReference>
<dbReference type="GO" id="GO:0005576">
    <property type="term" value="C:extracellular region"/>
    <property type="evidence" value="ECO:0007669"/>
    <property type="project" value="UniProtKB-SubCell"/>
</dbReference>
<dbReference type="Proteomes" id="UP000095300">
    <property type="component" value="Unassembled WGS sequence"/>
</dbReference>
<dbReference type="Pfam" id="PF00450">
    <property type="entry name" value="Peptidase_S10"/>
    <property type="match status" value="1"/>
</dbReference>
<dbReference type="PRINTS" id="PR00724">
    <property type="entry name" value="CRBOXYPTASEC"/>
</dbReference>
<gene>
    <name evidence="13" type="primary">106081537</name>
</gene>
<comment type="similarity">
    <text evidence="2">Belongs to the peptidase S10 family.</text>
</comment>
<evidence type="ECO:0000313" key="14">
    <source>
        <dbReference type="Proteomes" id="UP000095300"/>
    </source>
</evidence>
<reference evidence="13" key="1">
    <citation type="submission" date="2020-05" db="UniProtKB">
        <authorList>
            <consortium name="EnsemblMetazoa"/>
        </authorList>
    </citation>
    <scope>IDENTIFICATION</scope>
    <source>
        <strain evidence="13">USDA</strain>
    </source>
</reference>
<accession>A0A1I8PQA5</accession>
<dbReference type="InterPro" id="IPR029058">
    <property type="entry name" value="AB_hydrolase_fold"/>
</dbReference>
<keyword evidence="4" id="KW-0121">Carboxypeptidase</keyword>
<sequence length="442" mass="50010">MKCALIVLFALVAVATVSAKQGYGPGEQDWGWVDVRTGAHMFYWLYYTTADVEHYTQRPLAIWLQGGPGASSTGYGNFEELGPLDLYGEYRNWTWVKDMNVLFIDNPVGSGFSYVDNILQLPTTNNGIAKDLVSFMKGFYKLHPEFEDVPLHIFCESYGGKMSPEFALELYYAVQRKELKSNLKSVALGDPWTSPIDSVLAWAPLLLNMGIVDDDGYENIMVAANKTAELVAEEKWTQATMQWSATQTVLLRESKGVDFYNIEKPTRGDAYTRMLLRKNNYLEQMYRTLVRFDIDENRDKMLDDLMRGPVTEALGIPSHVKWGSQSGSTFTRLMGDFMKPVIHVVNELLDNTDLQVSVYSGHLDLICATAGTVNWIEKMRWSYRDEYLKAPRLGVSVDRILEGYEKSAGNFSMIWVNRAGHMVPADNPAGMSYILKKLTNYG</sequence>
<proteinExistence type="inferred from homology"/>
<keyword evidence="3" id="KW-0964">Secreted</keyword>
<dbReference type="Gene3D" id="3.40.50.1820">
    <property type="entry name" value="alpha/beta hydrolase"/>
    <property type="match status" value="1"/>
</dbReference>
<dbReference type="VEuPathDB" id="VectorBase:SCAU010112"/>
<dbReference type="KEGG" id="scac:106081537"/>
<evidence type="ECO:0000313" key="13">
    <source>
        <dbReference type="EnsemblMetazoa" id="SCAU010112-PA"/>
    </source>
</evidence>
<dbReference type="EnsemblMetazoa" id="SCAU010112-RA">
    <property type="protein sequence ID" value="SCAU010112-PA"/>
    <property type="gene ID" value="SCAU010112"/>
</dbReference>
<dbReference type="PANTHER" id="PTHR11802:SF3">
    <property type="entry name" value="RETINOID-INDUCIBLE SERINE CARBOXYPEPTIDASE"/>
    <property type="match status" value="1"/>
</dbReference>
<evidence type="ECO:0000256" key="3">
    <source>
        <dbReference type="ARBA" id="ARBA00022525"/>
    </source>
</evidence>
<evidence type="ECO:0000256" key="4">
    <source>
        <dbReference type="ARBA" id="ARBA00022645"/>
    </source>
</evidence>
<dbReference type="OrthoDB" id="443318at2759"/>
<keyword evidence="6 12" id="KW-0732">Signal</keyword>
<evidence type="ECO:0000256" key="9">
    <source>
        <dbReference type="ARBA" id="ARBA00055847"/>
    </source>
</evidence>
<feature type="chain" id="PRO_5009327034" description="Retinoid-inducible serine carboxypeptidase" evidence="12">
    <location>
        <begin position="20"/>
        <end position="442"/>
    </location>
</feature>
<dbReference type="PANTHER" id="PTHR11802">
    <property type="entry name" value="SERINE PROTEASE FAMILY S10 SERINE CARBOXYPEPTIDASE"/>
    <property type="match status" value="1"/>
</dbReference>
<comment type="subcellular location">
    <subcellularLocation>
        <location evidence="1">Secreted</location>
    </subcellularLocation>
</comment>